<evidence type="ECO:0000313" key="6">
    <source>
        <dbReference type="EMBL" id="MFD1193785.1"/>
    </source>
</evidence>
<dbReference type="InterPro" id="IPR011057">
    <property type="entry name" value="Mss4-like_sf"/>
</dbReference>
<evidence type="ECO:0000256" key="1">
    <source>
        <dbReference type="ARBA" id="ARBA00005495"/>
    </source>
</evidence>
<keyword evidence="4" id="KW-0456">Lyase</keyword>
<reference evidence="7" key="1">
    <citation type="journal article" date="2019" name="Int. J. Syst. Evol. Microbiol.">
        <title>The Global Catalogue of Microorganisms (GCM) 10K type strain sequencing project: providing services to taxonomists for standard genome sequencing and annotation.</title>
        <authorList>
            <consortium name="The Broad Institute Genomics Platform"/>
            <consortium name="The Broad Institute Genome Sequencing Center for Infectious Disease"/>
            <person name="Wu L."/>
            <person name="Ma J."/>
        </authorList>
    </citation>
    <scope>NUCLEOTIDE SEQUENCE [LARGE SCALE GENOMIC DNA]</scope>
    <source>
        <strain evidence="7">CCUG 55328</strain>
    </source>
</reference>
<evidence type="ECO:0000256" key="2">
    <source>
        <dbReference type="ARBA" id="ARBA00022723"/>
    </source>
</evidence>
<comment type="similarity">
    <text evidence="1">Belongs to the Gfa family.</text>
</comment>
<gene>
    <name evidence="6" type="ORF">ACFQ3C_03775</name>
</gene>
<proteinExistence type="inferred from homology"/>
<evidence type="ECO:0000256" key="3">
    <source>
        <dbReference type="ARBA" id="ARBA00022833"/>
    </source>
</evidence>
<dbReference type="Proteomes" id="UP001597151">
    <property type="component" value="Unassembled WGS sequence"/>
</dbReference>
<dbReference type="SUPFAM" id="SSF51316">
    <property type="entry name" value="Mss4-like"/>
    <property type="match status" value="1"/>
</dbReference>
<dbReference type="Gene3D" id="3.90.1590.10">
    <property type="entry name" value="glutathione-dependent formaldehyde- activating enzyme (gfa)"/>
    <property type="match status" value="1"/>
</dbReference>
<dbReference type="InterPro" id="IPR006913">
    <property type="entry name" value="CENP-V/GFA"/>
</dbReference>
<evidence type="ECO:0000259" key="5">
    <source>
        <dbReference type="PROSITE" id="PS51891"/>
    </source>
</evidence>
<dbReference type="RefSeq" id="WP_380789083.1">
    <property type="nucleotide sequence ID" value="NZ_JBHTKR010000001.1"/>
</dbReference>
<name>A0ABW3T9H3_9RHOB</name>
<organism evidence="6 7">
    <name type="scientific">Seohaeicola saemankumensis</name>
    <dbReference type="NCBI Taxonomy" id="481181"/>
    <lineage>
        <taxon>Bacteria</taxon>
        <taxon>Pseudomonadati</taxon>
        <taxon>Pseudomonadota</taxon>
        <taxon>Alphaproteobacteria</taxon>
        <taxon>Rhodobacterales</taxon>
        <taxon>Roseobacteraceae</taxon>
        <taxon>Seohaeicola</taxon>
    </lineage>
</organism>
<evidence type="ECO:0000313" key="7">
    <source>
        <dbReference type="Proteomes" id="UP001597151"/>
    </source>
</evidence>
<dbReference type="PANTHER" id="PTHR33337">
    <property type="entry name" value="GFA DOMAIN-CONTAINING PROTEIN"/>
    <property type="match status" value="1"/>
</dbReference>
<dbReference type="PROSITE" id="PS51891">
    <property type="entry name" value="CENP_V_GFA"/>
    <property type="match status" value="1"/>
</dbReference>
<dbReference type="PANTHER" id="PTHR33337:SF40">
    <property type="entry name" value="CENP-V_GFA DOMAIN-CONTAINING PROTEIN-RELATED"/>
    <property type="match status" value="1"/>
</dbReference>
<protein>
    <submittedName>
        <fullName evidence="6">GFA family protein</fullName>
    </submittedName>
</protein>
<dbReference type="Pfam" id="PF04828">
    <property type="entry name" value="GFA"/>
    <property type="match status" value="1"/>
</dbReference>
<keyword evidence="7" id="KW-1185">Reference proteome</keyword>
<feature type="domain" description="CENP-V/GFA" evidence="5">
    <location>
        <begin position="3"/>
        <end position="127"/>
    </location>
</feature>
<dbReference type="EMBL" id="JBHTKR010000001">
    <property type="protein sequence ID" value="MFD1193785.1"/>
    <property type="molecule type" value="Genomic_DNA"/>
</dbReference>
<sequence>MEHHARCYCGQISLVAEGDPVIQCFCHCTSCRRWSGQPVTACILWPEDRVRFVKGKEKLHRFSITDHPEGGKFSCAVCGGAVCTFIPGARLFDIFAGVLTAFDFQPTIHINYAERVMALSDGLPKYRDMPERSGGSGALIAE</sequence>
<keyword evidence="3" id="KW-0862">Zinc</keyword>
<comment type="caution">
    <text evidence="6">The sequence shown here is derived from an EMBL/GenBank/DDBJ whole genome shotgun (WGS) entry which is preliminary data.</text>
</comment>
<evidence type="ECO:0000256" key="4">
    <source>
        <dbReference type="ARBA" id="ARBA00023239"/>
    </source>
</evidence>
<keyword evidence="2" id="KW-0479">Metal-binding</keyword>
<accession>A0ABW3T9H3</accession>